<evidence type="ECO:0000256" key="2">
    <source>
        <dbReference type="SAM" id="MobiDB-lite"/>
    </source>
</evidence>
<feature type="region of interest" description="Disordered" evidence="2">
    <location>
        <begin position="106"/>
        <end position="169"/>
    </location>
</feature>
<evidence type="ECO:0000256" key="1">
    <source>
        <dbReference type="SAM" id="Coils"/>
    </source>
</evidence>
<name>A0A0J7K506_LASNI</name>
<comment type="caution">
    <text evidence="3">The sequence shown here is derived from an EMBL/GenBank/DDBJ whole genome shotgun (WGS) entry which is preliminary data.</text>
</comment>
<organism evidence="3 4">
    <name type="scientific">Lasius niger</name>
    <name type="common">Black garden ant</name>
    <dbReference type="NCBI Taxonomy" id="67767"/>
    <lineage>
        <taxon>Eukaryota</taxon>
        <taxon>Metazoa</taxon>
        <taxon>Ecdysozoa</taxon>
        <taxon>Arthropoda</taxon>
        <taxon>Hexapoda</taxon>
        <taxon>Insecta</taxon>
        <taxon>Pterygota</taxon>
        <taxon>Neoptera</taxon>
        <taxon>Endopterygota</taxon>
        <taxon>Hymenoptera</taxon>
        <taxon>Apocrita</taxon>
        <taxon>Aculeata</taxon>
        <taxon>Formicoidea</taxon>
        <taxon>Formicidae</taxon>
        <taxon>Formicinae</taxon>
        <taxon>Lasius</taxon>
        <taxon>Lasius</taxon>
    </lineage>
</organism>
<proteinExistence type="predicted"/>
<dbReference type="Proteomes" id="UP000036403">
    <property type="component" value="Unassembled WGS sequence"/>
</dbReference>
<keyword evidence="1" id="KW-0175">Coiled coil</keyword>
<dbReference type="PaxDb" id="67767-A0A0J7K506"/>
<gene>
    <name evidence="3" type="ORF">RF55_16281</name>
</gene>
<reference evidence="3 4" key="1">
    <citation type="submission" date="2015-04" db="EMBL/GenBank/DDBJ databases">
        <title>Lasius niger genome sequencing.</title>
        <authorList>
            <person name="Konorov E.A."/>
            <person name="Nikitin M.A."/>
            <person name="Kirill M.V."/>
            <person name="Chang P."/>
        </authorList>
    </citation>
    <scope>NUCLEOTIDE SEQUENCE [LARGE SCALE GENOMIC DNA]</scope>
    <source>
        <tissue evidence="3">Whole</tissue>
    </source>
</reference>
<feature type="coiled-coil region" evidence="1">
    <location>
        <begin position="64"/>
        <end position="91"/>
    </location>
</feature>
<dbReference type="EMBL" id="LBMM01014243">
    <property type="protein sequence ID" value="KMQ85266.1"/>
    <property type="molecule type" value="Genomic_DNA"/>
</dbReference>
<keyword evidence="4" id="KW-1185">Reference proteome</keyword>
<feature type="compositionally biased region" description="Basic and acidic residues" evidence="2">
    <location>
        <begin position="148"/>
        <end position="169"/>
    </location>
</feature>
<accession>A0A0J7K506</accession>
<sequence length="169" mass="18597">MVADLEALAAEQATTIYKAAVKSGKIKETMTKGVKKAAATMCAAATALAIKAQNPVDISRDRQVEALRARIKKLQHEKHTLELLLDKHKTLNKRQKIISSPTTTDWGNVSWDGTPGTLLPSEDGEAPGVRTEEALLPPRRRDRGISSLRERKGRQEEATHLPEDREASI</sequence>
<protein>
    <submittedName>
        <fullName evidence="3">Cobyrinic acid-diamide synthase</fullName>
    </submittedName>
</protein>
<evidence type="ECO:0000313" key="3">
    <source>
        <dbReference type="EMBL" id="KMQ85266.1"/>
    </source>
</evidence>
<evidence type="ECO:0000313" key="4">
    <source>
        <dbReference type="Proteomes" id="UP000036403"/>
    </source>
</evidence>
<dbReference type="AlphaFoldDB" id="A0A0J7K506"/>